<sequence length="86" mass="9528">MFLDSISEVGVELPSSTFIIRNLRIIEVARGKGALEGKLDLAIDLTDWRYYGDKNDPMVLRVKSKKGTSMLIFPDVALGTPPKYVG</sequence>
<name>A0A133UC44_9EURY</name>
<accession>A0A133UC44</accession>
<evidence type="ECO:0000313" key="2">
    <source>
        <dbReference type="Proteomes" id="UP000070373"/>
    </source>
</evidence>
<evidence type="ECO:0000313" key="1">
    <source>
        <dbReference type="EMBL" id="KXA91766.1"/>
    </source>
</evidence>
<reference evidence="1 2" key="1">
    <citation type="journal article" date="2016" name="Sci. Rep.">
        <title>Metabolic traits of an uncultured archaeal lineage -MSBL1- from brine pools of the Red Sea.</title>
        <authorList>
            <person name="Mwirichia R."/>
            <person name="Alam I."/>
            <person name="Rashid M."/>
            <person name="Vinu M."/>
            <person name="Ba-Alawi W."/>
            <person name="Anthony Kamau A."/>
            <person name="Kamanda Ngugi D."/>
            <person name="Goker M."/>
            <person name="Klenk H.P."/>
            <person name="Bajic V."/>
            <person name="Stingl U."/>
        </authorList>
    </citation>
    <scope>NUCLEOTIDE SEQUENCE [LARGE SCALE GENOMIC DNA]</scope>
    <source>
        <strain evidence="1">SCGC-AAA259E17</strain>
    </source>
</reference>
<proteinExistence type="predicted"/>
<dbReference type="AlphaFoldDB" id="A0A133UC44"/>
<protein>
    <submittedName>
        <fullName evidence="1">Uncharacterized protein</fullName>
    </submittedName>
</protein>
<dbReference type="EMBL" id="LHXN01000102">
    <property type="protein sequence ID" value="KXA91766.1"/>
    <property type="molecule type" value="Genomic_DNA"/>
</dbReference>
<dbReference type="Proteomes" id="UP000070373">
    <property type="component" value="Unassembled WGS sequence"/>
</dbReference>
<keyword evidence="2" id="KW-1185">Reference proteome</keyword>
<gene>
    <name evidence="1" type="ORF">AKJ64_04540</name>
</gene>
<comment type="caution">
    <text evidence="1">The sequence shown here is derived from an EMBL/GenBank/DDBJ whole genome shotgun (WGS) entry which is preliminary data.</text>
</comment>
<organism evidence="1 2">
    <name type="scientific">candidate division MSBL1 archaeon SCGC-AAA259E17</name>
    <dbReference type="NCBI Taxonomy" id="1698263"/>
    <lineage>
        <taxon>Archaea</taxon>
        <taxon>Methanobacteriati</taxon>
        <taxon>Methanobacteriota</taxon>
        <taxon>candidate division MSBL1</taxon>
    </lineage>
</organism>